<proteinExistence type="predicted"/>
<dbReference type="Gramene" id="ESW21236">
    <property type="protein sequence ID" value="ESW21236"/>
    <property type="gene ID" value="PHAVU_005G053700g"/>
</dbReference>
<feature type="signal peptide" evidence="1">
    <location>
        <begin position="1"/>
        <end position="24"/>
    </location>
</feature>
<evidence type="ECO:0000313" key="3">
    <source>
        <dbReference type="Proteomes" id="UP000000226"/>
    </source>
</evidence>
<feature type="chain" id="PRO_5004754809" description="Knottin scorpion toxin-like domain-containing protein" evidence="1">
    <location>
        <begin position="25"/>
        <end position="75"/>
    </location>
</feature>
<dbReference type="EMBL" id="CM002292">
    <property type="protein sequence ID" value="ESW21236.1"/>
    <property type="molecule type" value="Genomic_DNA"/>
</dbReference>
<dbReference type="OMA" id="TCICYIC"/>
<evidence type="ECO:0000313" key="2">
    <source>
        <dbReference type="EMBL" id="ESW21236.1"/>
    </source>
</evidence>
<organism evidence="2 3">
    <name type="scientific">Phaseolus vulgaris</name>
    <name type="common">Kidney bean</name>
    <name type="synonym">French bean</name>
    <dbReference type="NCBI Taxonomy" id="3885"/>
    <lineage>
        <taxon>Eukaryota</taxon>
        <taxon>Viridiplantae</taxon>
        <taxon>Streptophyta</taxon>
        <taxon>Embryophyta</taxon>
        <taxon>Tracheophyta</taxon>
        <taxon>Spermatophyta</taxon>
        <taxon>Magnoliopsida</taxon>
        <taxon>eudicotyledons</taxon>
        <taxon>Gunneridae</taxon>
        <taxon>Pentapetalae</taxon>
        <taxon>rosids</taxon>
        <taxon>fabids</taxon>
        <taxon>Fabales</taxon>
        <taxon>Fabaceae</taxon>
        <taxon>Papilionoideae</taxon>
        <taxon>50 kb inversion clade</taxon>
        <taxon>NPAAA clade</taxon>
        <taxon>indigoferoid/millettioid clade</taxon>
        <taxon>Phaseoleae</taxon>
        <taxon>Phaseolus</taxon>
    </lineage>
</organism>
<dbReference type="AlphaFoldDB" id="V7BXE3"/>
<evidence type="ECO:0008006" key="4">
    <source>
        <dbReference type="Google" id="ProtNLM"/>
    </source>
</evidence>
<evidence type="ECO:0000256" key="1">
    <source>
        <dbReference type="SAM" id="SignalP"/>
    </source>
</evidence>
<sequence length="75" mass="8343">MKSSFCFSVLVLVLLIASGNEVESVVEPNCIVQSIPQHCEPFNNPCGWVCRSHFKSEKAVGICSDKYHTCICYIC</sequence>
<name>V7BXE3_PHAVU</name>
<keyword evidence="3" id="KW-1185">Reference proteome</keyword>
<accession>V7BXE3</accession>
<reference evidence="3" key="1">
    <citation type="journal article" date="2014" name="Nat. Genet.">
        <title>A reference genome for common bean and genome-wide analysis of dual domestications.</title>
        <authorList>
            <person name="Schmutz J."/>
            <person name="McClean P.E."/>
            <person name="Mamidi S."/>
            <person name="Wu G.A."/>
            <person name="Cannon S.B."/>
            <person name="Grimwood J."/>
            <person name="Jenkins J."/>
            <person name="Shu S."/>
            <person name="Song Q."/>
            <person name="Chavarro C."/>
            <person name="Torres-Torres M."/>
            <person name="Geffroy V."/>
            <person name="Moghaddam S.M."/>
            <person name="Gao D."/>
            <person name="Abernathy B."/>
            <person name="Barry K."/>
            <person name="Blair M."/>
            <person name="Brick M.A."/>
            <person name="Chovatia M."/>
            <person name="Gepts P."/>
            <person name="Goodstein D.M."/>
            <person name="Gonzales M."/>
            <person name="Hellsten U."/>
            <person name="Hyten D.L."/>
            <person name="Jia G."/>
            <person name="Kelly J.D."/>
            <person name="Kudrna D."/>
            <person name="Lee R."/>
            <person name="Richard M.M."/>
            <person name="Miklas P.N."/>
            <person name="Osorno J.M."/>
            <person name="Rodrigues J."/>
            <person name="Thareau V."/>
            <person name="Urrea C.A."/>
            <person name="Wang M."/>
            <person name="Yu Y."/>
            <person name="Zhang M."/>
            <person name="Wing R.A."/>
            <person name="Cregan P.B."/>
            <person name="Rokhsar D.S."/>
            <person name="Jackson S.A."/>
        </authorList>
    </citation>
    <scope>NUCLEOTIDE SEQUENCE [LARGE SCALE GENOMIC DNA]</scope>
    <source>
        <strain evidence="3">cv. G19833</strain>
    </source>
</reference>
<dbReference type="Proteomes" id="UP000000226">
    <property type="component" value="Chromosome 5"/>
</dbReference>
<protein>
    <recommendedName>
        <fullName evidence="4">Knottin scorpion toxin-like domain-containing protein</fullName>
    </recommendedName>
</protein>
<gene>
    <name evidence="2" type="ORF">PHAVU_005G053700g</name>
</gene>
<keyword evidence="1" id="KW-0732">Signal</keyword>